<dbReference type="PROSITE" id="PS51196">
    <property type="entry name" value="SECA_MOTOR_DEAD"/>
    <property type="match status" value="1"/>
</dbReference>
<evidence type="ECO:0000256" key="8">
    <source>
        <dbReference type="ARBA" id="ARBA00022741"/>
    </source>
</evidence>
<dbReference type="PROSITE" id="PS51194">
    <property type="entry name" value="HELICASE_CTER"/>
    <property type="match status" value="1"/>
</dbReference>
<evidence type="ECO:0000256" key="13">
    <source>
        <dbReference type="ARBA" id="ARBA00023010"/>
    </source>
</evidence>
<evidence type="ECO:0000256" key="5">
    <source>
        <dbReference type="ARBA" id="ARBA00022490"/>
    </source>
</evidence>
<dbReference type="PANTHER" id="PTHR30612:SF0">
    <property type="entry name" value="CHLOROPLAST PROTEIN-TRANSPORTING ATPASE"/>
    <property type="match status" value="1"/>
</dbReference>
<feature type="domain" description="Helicase ATP-binding" evidence="18">
    <location>
        <begin position="89"/>
        <end position="247"/>
    </location>
</feature>
<keyword evidence="3 15" id="KW-0813">Transport</keyword>
<dbReference type="GO" id="GO:0005524">
    <property type="term" value="F:ATP binding"/>
    <property type="evidence" value="ECO:0007669"/>
    <property type="project" value="UniProtKB-UniRule"/>
</dbReference>
<keyword evidence="4 15" id="KW-1003">Cell membrane</keyword>
<keyword evidence="14 15" id="KW-0472">Membrane</keyword>
<evidence type="ECO:0000256" key="14">
    <source>
        <dbReference type="ARBA" id="ARBA00023136"/>
    </source>
</evidence>
<dbReference type="Pfam" id="PF07517">
    <property type="entry name" value="SecA_DEAD"/>
    <property type="match status" value="1"/>
</dbReference>
<dbReference type="SUPFAM" id="SSF81886">
    <property type="entry name" value="Helical scaffold and wing domains of SecA"/>
    <property type="match status" value="1"/>
</dbReference>
<dbReference type="SUPFAM" id="SSF52540">
    <property type="entry name" value="P-loop containing nucleoside triphosphate hydrolases"/>
    <property type="match status" value="2"/>
</dbReference>
<dbReference type="InterPro" id="IPR011116">
    <property type="entry name" value="SecA_Wing/Scaffold"/>
</dbReference>
<dbReference type="GO" id="GO:0043952">
    <property type="term" value="P:protein transport by the Sec complex"/>
    <property type="evidence" value="ECO:0007669"/>
    <property type="project" value="TreeGrafter"/>
</dbReference>
<proteinExistence type="inferred from homology"/>
<dbReference type="SMART" id="SM00957">
    <property type="entry name" value="SecA_DEAD"/>
    <property type="match status" value="1"/>
</dbReference>
<keyword evidence="13 15" id="KW-0811">Translocation</keyword>
<dbReference type="GO" id="GO:0031522">
    <property type="term" value="C:cell envelope Sec protein transport complex"/>
    <property type="evidence" value="ECO:0007669"/>
    <property type="project" value="TreeGrafter"/>
</dbReference>
<evidence type="ECO:0000259" key="19">
    <source>
        <dbReference type="PROSITE" id="PS51194"/>
    </source>
</evidence>
<dbReference type="FunFam" id="3.90.1440.10:FF:000001">
    <property type="entry name" value="Preprotein translocase subunit SecA"/>
    <property type="match status" value="1"/>
</dbReference>
<comment type="subcellular location">
    <subcellularLocation>
        <location evidence="15">Cell membrane</location>
        <topology evidence="15">Peripheral membrane protein</topology>
        <orientation evidence="15">Cytoplasmic side</orientation>
    </subcellularLocation>
    <subcellularLocation>
        <location evidence="15">Cytoplasm</location>
    </subcellularLocation>
    <text evidence="15">Distribution is 50-50.</text>
</comment>
<dbReference type="PROSITE" id="PS01312">
    <property type="entry name" value="SECA"/>
    <property type="match status" value="1"/>
</dbReference>
<feature type="binding site" evidence="15">
    <location>
        <position position="494"/>
    </location>
    <ligand>
        <name>ATP</name>
        <dbReference type="ChEBI" id="CHEBI:30616"/>
    </ligand>
</feature>
<evidence type="ECO:0000256" key="1">
    <source>
        <dbReference type="ARBA" id="ARBA00001947"/>
    </source>
</evidence>
<keyword evidence="22" id="KW-1185">Reference proteome</keyword>
<dbReference type="Pfam" id="PF02810">
    <property type="entry name" value="SEC-C"/>
    <property type="match status" value="1"/>
</dbReference>
<dbReference type="GO" id="GO:0006605">
    <property type="term" value="P:protein targeting"/>
    <property type="evidence" value="ECO:0007669"/>
    <property type="project" value="UniProtKB-UniRule"/>
</dbReference>
<dbReference type="InterPro" id="IPR044722">
    <property type="entry name" value="SecA_SF2_C"/>
</dbReference>
<keyword evidence="7" id="KW-0479">Metal-binding</keyword>
<evidence type="ECO:0000256" key="2">
    <source>
        <dbReference type="ARBA" id="ARBA00007650"/>
    </source>
</evidence>
<dbReference type="CDD" id="cd18803">
    <property type="entry name" value="SF2_C_secA"/>
    <property type="match status" value="1"/>
</dbReference>
<dbReference type="GO" id="GO:0065002">
    <property type="term" value="P:intracellular protein transmembrane transport"/>
    <property type="evidence" value="ECO:0007669"/>
    <property type="project" value="UniProtKB-UniRule"/>
</dbReference>
<evidence type="ECO:0000256" key="6">
    <source>
        <dbReference type="ARBA" id="ARBA00022519"/>
    </source>
</evidence>
<evidence type="ECO:0000256" key="3">
    <source>
        <dbReference type="ARBA" id="ARBA00022448"/>
    </source>
</evidence>
<dbReference type="InterPro" id="IPR027417">
    <property type="entry name" value="P-loop_NTPase"/>
</dbReference>
<evidence type="ECO:0000256" key="10">
    <source>
        <dbReference type="ARBA" id="ARBA00022840"/>
    </source>
</evidence>
<dbReference type="EC" id="7.4.2.8" evidence="15"/>
<keyword evidence="12 15" id="KW-1278">Translocase</keyword>
<evidence type="ECO:0000256" key="9">
    <source>
        <dbReference type="ARBA" id="ARBA00022833"/>
    </source>
</evidence>
<dbReference type="Gene3D" id="1.10.3060.10">
    <property type="entry name" value="Helical scaffold and wing domains of SecA"/>
    <property type="match status" value="1"/>
</dbReference>
<evidence type="ECO:0000256" key="17">
    <source>
        <dbReference type="SAM" id="MobiDB-lite"/>
    </source>
</evidence>
<dbReference type="GO" id="GO:0005829">
    <property type="term" value="C:cytosol"/>
    <property type="evidence" value="ECO:0007669"/>
    <property type="project" value="TreeGrafter"/>
</dbReference>
<comment type="cofactor">
    <cofactor evidence="1">
        <name>Zn(2+)</name>
        <dbReference type="ChEBI" id="CHEBI:29105"/>
    </cofactor>
</comment>
<dbReference type="Proteomes" id="UP000239867">
    <property type="component" value="Chromosome"/>
</dbReference>
<dbReference type="Gene3D" id="3.90.1440.10">
    <property type="entry name" value="SecA, preprotein cross-linking domain"/>
    <property type="match status" value="1"/>
</dbReference>
<feature type="domain" description="Helicase C-terminal" evidence="19">
    <location>
        <begin position="416"/>
        <end position="588"/>
    </location>
</feature>
<evidence type="ECO:0000256" key="12">
    <source>
        <dbReference type="ARBA" id="ARBA00022967"/>
    </source>
</evidence>
<dbReference type="PRINTS" id="PR00906">
    <property type="entry name" value="SECA"/>
</dbReference>
<dbReference type="PANTHER" id="PTHR30612">
    <property type="entry name" value="SECA INNER MEMBRANE COMPONENT OF SEC PROTEIN SECRETION SYSTEM"/>
    <property type="match status" value="1"/>
</dbReference>
<sequence>MLGKALAKVFGSKNDRMIRQYRQIVARINGLEEGVSGLDDARLAAKTVEFRERIAQGESLDALLPEAFAVVREAARRTLGERHYDVQLIGGIVLHEGKIAEMKTGEGKTLTSTAPIYLNALAGKGVHVVTVNDYLAKRDVEWMGQIYRFLGLNTGCIVHGLDDRERREAYAADVTYGTNNEFGFDYLRDNMKFSLADYCQRGFSYAIVDEVDSILIDEARTPLIISGPAEMSTDLYAKVDAIMPRFRKEEHYTVDEKARQAMFTDEGVELAERLLEVDNLYDTANMMLLHHMEQALKAHALFKRDVDYIVRDGKVIIVDEFTGRTMEGRRYSDGLHQALEAKERVRIEQENQTLASITFQNYFRMYDKLAGMTGTADTEAAEFKQIYGLDVVVIPTHEKMSRQDYADVIYKNQEAKYRNIVREIKARHESGQPILVGTVSIDVSEKISGMLSKEGIPHDVLNAKQHEREAEIVAGAGQKGRVTIATNMAGRGTDIKLGEGVRELGGLHILGTSRHESRRIDNQLRGRSGRQGDPGSSRFYLSLEDDLLRIFGSNRLTFLMDKLGMDEDEPIEHSMVTKAIENAQRKVEGHNFDIRKHLLEYDDVMNKQREVIYSQRRAILEGTDVHALVADIMQELVAEIAAEFAQSSVPAEEWDWQGLDERLLQQFNLKLGWNDEEKQGLRKKADLQAKVQEAVDAAYAGREQANGPEQMRQLERMVLLQILDTLWKEHLLQMDRLKEGIGLRGYGQKNPLLEYKKEGYNLFAKLMQAINQHTVSNLMRIQIVREDELARMEEEQRIQRERQMAQAKRVERQDGEAPAPQPVQREGKVGRNALCPCGSGKKYKKCCGRFS</sequence>
<feature type="binding site" evidence="15">
    <location>
        <position position="87"/>
    </location>
    <ligand>
        <name>ATP</name>
        <dbReference type="ChEBI" id="CHEBI:30616"/>
    </ligand>
</feature>
<dbReference type="SMART" id="SM00958">
    <property type="entry name" value="SecA_PP_bind"/>
    <property type="match status" value="1"/>
</dbReference>
<dbReference type="KEGG" id="deo:CAY53_03940"/>
<evidence type="ECO:0000256" key="16">
    <source>
        <dbReference type="RuleBase" id="RU003874"/>
    </source>
</evidence>
<evidence type="ECO:0000313" key="22">
    <source>
        <dbReference type="Proteomes" id="UP000239867"/>
    </source>
</evidence>
<dbReference type="InterPro" id="IPR004027">
    <property type="entry name" value="SEC_C_motif"/>
</dbReference>
<comment type="function">
    <text evidence="15">Part of the Sec protein translocase complex. Interacts with the SecYEG preprotein conducting channel. Has a central role in coupling the hydrolysis of ATP to the transfer of proteins into and across the cell membrane, serving as an ATP-driven molecular motor driving the stepwise translocation of polypeptide chains across the membrane.</text>
</comment>
<accession>A0A2L1GMA0</accession>
<dbReference type="RefSeq" id="WP_104936029.1">
    <property type="nucleotide sequence ID" value="NZ_CP021255.1"/>
</dbReference>
<keyword evidence="9" id="KW-0862">Zinc</keyword>
<protein>
    <recommendedName>
        <fullName evidence="15 16">Protein translocase subunit SecA</fullName>
        <ecNumber evidence="15">7.4.2.8</ecNumber>
    </recommendedName>
</protein>
<dbReference type="GO" id="GO:0046872">
    <property type="term" value="F:metal ion binding"/>
    <property type="evidence" value="ECO:0007669"/>
    <property type="project" value="UniProtKB-KW"/>
</dbReference>
<keyword evidence="6" id="KW-0997">Cell inner membrane</keyword>
<dbReference type="FunFam" id="3.40.50.300:FF:000429">
    <property type="entry name" value="Preprotein translocase subunit SecA"/>
    <property type="match status" value="1"/>
</dbReference>
<dbReference type="InterPro" id="IPR011130">
    <property type="entry name" value="SecA_preprotein_X-link_dom"/>
</dbReference>
<dbReference type="InterPro" id="IPR014001">
    <property type="entry name" value="Helicase_ATP-bd"/>
</dbReference>
<evidence type="ECO:0000259" key="18">
    <source>
        <dbReference type="PROSITE" id="PS51192"/>
    </source>
</evidence>
<dbReference type="GO" id="GO:0017038">
    <property type="term" value="P:protein import"/>
    <property type="evidence" value="ECO:0007669"/>
    <property type="project" value="InterPro"/>
</dbReference>
<name>A0A2L1GMA0_9BACT</name>
<organism evidence="21 22">
    <name type="scientific">Desulfobulbus oralis</name>
    <dbReference type="NCBI Taxonomy" id="1986146"/>
    <lineage>
        <taxon>Bacteria</taxon>
        <taxon>Pseudomonadati</taxon>
        <taxon>Thermodesulfobacteriota</taxon>
        <taxon>Desulfobulbia</taxon>
        <taxon>Desulfobulbales</taxon>
        <taxon>Desulfobulbaceae</taxon>
        <taxon>Desulfobulbus</taxon>
    </lineage>
</organism>
<reference evidence="21 22" key="1">
    <citation type="journal article" date="2018" name="MBio">
        <title>Insights into the evolution of host association through the isolation and characterization of a novel human periodontal pathobiont, Desulfobulbus oralis.</title>
        <authorList>
            <person name="Cross K.L."/>
            <person name="Chirania P."/>
            <person name="Xiong W."/>
            <person name="Beall C.J."/>
            <person name="Elkins J.G."/>
            <person name="Giannone R.J."/>
            <person name="Griffen A.L."/>
            <person name="Guss A.M."/>
            <person name="Hettich R.L."/>
            <person name="Joshi S.S."/>
            <person name="Mokrzan E.M."/>
            <person name="Martin R.K."/>
            <person name="Zhulin I.B."/>
            <person name="Leys E.J."/>
            <person name="Podar M."/>
        </authorList>
    </citation>
    <scope>NUCLEOTIDE SEQUENCE [LARGE SCALE GENOMIC DNA]</scope>
    <source>
        <strain evidence="21 22">ORNL</strain>
    </source>
</reference>
<dbReference type="OrthoDB" id="9805579at2"/>
<dbReference type="FunFam" id="3.40.50.300:FF:000334">
    <property type="entry name" value="Protein translocase subunit SecA"/>
    <property type="match status" value="1"/>
</dbReference>
<dbReference type="CDD" id="cd17928">
    <property type="entry name" value="DEXDc_SecA"/>
    <property type="match status" value="1"/>
</dbReference>
<comment type="catalytic activity">
    <reaction evidence="15">
        <text>ATP + H2O + cellular proteinSide 1 = ADP + phosphate + cellular proteinSide 2.</text>
        <dbReference type="EC" id="7.4.2.8"/>
    </reaction>
</comment>
<keyword evidence="11 15" id="KW-0653">Protein transport</keyword>
<comment type="subunit">
    <text evidence="15">Monomer and homodimer. Part of the essential Sec protein translocation apparatus which comprises SecA, SecYEG and auxiliary proteins SecDF. Other proteins may also be involved.</text>
</comment>
<comment type="similarity">
    <text evidence="2 15 16">Belongs to the SecA family.</text>
</comment>
<dbReference type="Pfam" id="PF21090">
    <property type="entry name" value="P-loop_SecA"/>
    <property type="match status" value="2"/>
</dbReference>
<evidence type="ECO:0000313" key="21">
    <source>
        <dbReference type="EMBL" id="AVD70737.1"/>
    </source>
</evidence>
<dbReference type="FunFam" id="1.10.3060.10:FF:000003">
    <property type="entry name" value="Protein translocase subunit SecA"/>
    <property type="match status" value="1"/>
</dbReference>
<dbReference type="GO" id="GO:0008564">
    <property type="term" value="F:protein-exporting ATPase activity"/>
    <property type="evidence" value="ECO:0007669"/>
    <property type="project" value="UniProtKB-EC"/>
</dbReference>
<dbReference type="PROSITE" id="PS51192">
    <property type="entry name" value="HELICASE_ATP_BIND_1"/>
    <property type="match status" value="1"/>
</dbReference>
<keyword evidence="10 15" id="KW-0067">ATP-binding</keyword>
<dbReference type="HAMAP" id="MF_01382">
    <property type="entry name" value="SecA"/>
    <property type="match status" value="1"/>
</dbReference>
<gene>
    <name evidence="15" type="primary">secA</name>
    <name evidence="21" type="ORF">CAY53_03940</name>
</gene>
<dbReference type="GO" id="GO:0005886">
    <property type="term" value="C:plasma membrane"/>
    <property type="evidence" value="ECO:0007669"/>
    <property type="project" value="UniProtKB-SubCell"/>
</dbReference>
<dbReference type="InterPro" id="IPR011115">
    <property type="entry name" value="SecA_DEAD"/>
</dbReference>
<feature type="region of interest" description="Disordered" evidence="17">
    <location>
        <begin position="799"/>
        <end position="830"/>
    </location>
</feature>
<dbReference type="InterPro" id="IPR036670">
    <property type="entry name" value="SecA_X-link_sf"/>
</dbReference>
<evidence type="ECO:0000256" key="11">
    <source>
        <dbReference type="ARBA" id="ARBA00022927"/>
    </source>
</evidence>
<dbReference type="Gene3D" id="3.40.50.300">
    <property type="entry name" value="P-loop containing nucleotide triphosphate hydrolases"/>
    <property type="match status" value="3"/>
</dbReference>
<dbReference type="Pfam" id="PF07516">
    <property type="entry name" value="SecA_SW"/>
    <property type="match status" value="1"/>
</dbReference>
<dbReference type="EMBL" id="CP021255">
    <property type="protein sequence ID" value="AVD70737.1"/>
    <property type="molecule type" value="Genomic_DNA"/>
</dbReference>
<dbReference type="InterPro" id="IPR001650">
    <property type="entry name" value="Helicase_C-like"/>
</dbReference>
<keyword evidence="5 15" id="KW-0963">Cytoplasm</keyword>
<dbReference type="InterPro" id="IPR020937">
    <property type="entry name" value="SecA_CS"/>
</dbReference>
<dbReference type="InterPro" id="IPR036266">
    <property type="entry name" value="SecA_Wing/Scaffold_sf"/>
</dbReference>
<evidence type="ECO:0000259" key="20">
    <source>
        <dbReference type="PROSITE" id="PS51196"/>
    </source>
</evidence>
<dbReference type="InterPro" id="IPR014018">
    <property type="entry name" value="SecA_motor_DEAD"/>
</dbReference>
<dbReference type="NCBIfam" id="NF009538">
    <property type="entry name" value="PRK12904.1"/>
    <property type="match status" value="1"/>
</dbReference>
<dbReference type="InterPro" id="IPR000185">
    <property type="entry name" value="SecA"/>
</dbReference>
<feature type="binding site" evidence="15">
    <location>
        <begin position="105"/>
        <end position="109"/>
    </location>
    <ligand>
        <name>ATP</name>
        <dbReference type="ChEBI" id="CHEBI:30616"/>
    </ligand>
</feature>
<evidence type="ECO:0000256" key="15">
    <source>
        <dbReference type="HAMAP-Rule" id="MF_01382"/>
    </source>
</evidence>
<keyword evidence="8 15" id="KW-0547">Nucleotide-binding</keyword>
<dbReference type="Pfam" id="PF01043">
    <property type="entry name" value="SecA_PP_bind"/>
    <property type="match status" value="1"/>
</dbReference>
<dbReference type="NCBIfam" id="TIGR00963">
    <property type="entry name" value="secA"/>
    <property type="match status" value="1"/>
</dbReference>
<evidence type="ECO:0000256" key="4">
    <source>
        <dbReference type="ARBA" id="ARBA00022475"/>
    </source>
</evidence>
<feature type="domain" description="SecA family profile" evidence="20">
    <location>
        <begin position="3"/>
        <end position="572"/>
    </location>
</feature>
<dbReference type="NCBIfam" id="NF006630">
    <property type="entry name" value="PRK09200.1"/>
    <property type="match status" value="1"/>
</dbReference>
<feature type="compositionally biased region" description="Basic and acidic residues" evidence="17">
    <location>
        <begin position="799"/>
        <end position="815"/>
    </location>
</feature>
<evidence type="ECO:0000256" key="7">
    <source>
        <dbReference type="ARBA" id="ARBA00022723"/>
    </source>
</evidence>
<dbReference type="SUPFAM" id="SSF81767">
    <property type="entry name" value="Pre-protein crosslinking domain of SecA"/>
    <property type="match status" value="1"/>
</dbReference>
<dbReference type="AlphaFoldDB" id="A0A2L1GMA0"/>